<dbReference type="AlphaFoldDB" id="A0A7G7G5G9"/>
<feature type="domain" description="Thioredoxin" evidence="1">
    <location>
        <begin position="2"/>
        <end position="148"/>
    </location>
</feature>
<evidence type="ECO:0000313" key="3">
    <source>
        <dbReference type="Proteomes" id="UP000515237"/>
    </source>
</evidence>
<dbReference type="InterPro" id="IPR036249">
    <property type="entry name" value="Thioredoxin-like_sf"/>
</dbReference>
<dbReference type="InterPro" id="IPR012336">
    <property type="entry name" value="Thioredoxin-like_fold"/>
</dbReference>
<reference evidence="2 3" key="1">
    <citation type="journal article" date="2018" name="Int. J. Syst. Evol. Microbiol.">
        <title>Adhaeribacter swui sp. nov., isolated from wet mud.</title>
        <authorList>
            <person name="Kim D.U."/>
            <person name="Kim K.W."/>
            <person name="Kang M.S."/>
            <person name="Kim J.Y."/>
            <person name="Jang J.H."/>
            <person name="Kim M.K."/>
        </authorList>
    </citation>
    <scope>NUCLEOTIDE SEQUENCE [LARGE SCALE GENOMIC DNA]</scope>
    <source>
        <strain evidence="2 3">KCTC 52873</strain>
    </source>
</reference>
<dbReference type="SUPFAM" id="SSF101898">
    <property type="entry name" value="NHL repeat"/>
    <property type="match status" value="1"/>
</dbReference>
<organism evidence="2 3">
    <name type="scientific">Adhaeribacter swui</name>
    <dbReference type="NCBI Taxonomy" id="2086471"/>
    <lineage>
        <taxon>Bacteria</taxon>
        <taxon>Pseudomonadati</taxon>
        <taxon>Bacteroidota</taxon>
        <taxon>Cytophagia</taxon>
        <taxon>Cytophagales</taxon>
        <taxon>Hymenobacteraceae</taxon>
        <taxon>Adhaeribacter</taxon>
    </lineage>
</organism>
<proteinExistence type="predicted"/>
<protein>
    <submittedName>
        <fullName evidence="2">Redoxin domain-containing protein</fullName>
    </submittedName>
</protein>
<dbReference type="KEGG" id="aswu:HUW51_06535"/>
<dbReference type="InterPro" id="IPR013766">
    <property type="entry name" value="Thioredoxin_domain"/>
</dbReference>
<dbReference type="EMBL" id="CP055156">
    <property type="protein sequence ID" value="QNF32403.1"/>
    <property type="molecule type" value="Genomic_DNA"/>
</dbReference>
<dbReference type="Gene3D" id="2.120.10.30">
    <property type="entry name" value="TolB, C-terminal domain"/>
    <property type="match status" value="2"/>
</dbReference>
<keyword evidence="3" id="KW-1185">Reference proteome</keyword>
<dbReference type="SUPFAM" id="SSF52833">
    <property type="entry name" value="Thioredoxin-like"/>
    <property type="match status" value="1"/>
</dbReference>
<dbReference type="InterPro" id="IPR011042">
    <property type="entry name" value="6-blade_b-propeller_TolB-like"/>
</dbReference>
<dbReference type="Proteomes" id="UP000515237">
    <property type="component" value="Chromosome"/>
</dbReference>
<evidence type="ECO:0000259" key="1">
    <source>
        <dbReference type="PROSITE" id="PS51352"/>
    </source>
</evidence>
<sequence>MLTGRVNAPEINTKYGWLNTNGKSYSINDFKGKIVLLDFWTLGCINCQHIIPDLQRLEAEFPEELVVIGVHSAKFDNEKVHNAIRKAILKFGIKHPVVNDAGFEVWKHYAVNAWPTIVLIDPDGKVIGQRAGEGIYDIVKPNLALLIENFKNKLNRTIFSFQAEEQLPGILQFPSKLLVNVAGEIYLSDSGHHRILKINQDGKILQIIGSGDRGFTNGASHEATFNEPHGLALHSNYLYVADAKNNAIRKVDVETGWVTTVAGTGELSYYFFEDSLNEPVNPNSPWDLAVANDILYIASAGNHQILKMDLNTEQVWRFAGTGREALADGSLLEAAFNQPSGLVLQNQMLYVADAEASAIRVIDLDNKQVNTLIGTGLFDFGDVDDDLNGAQLQHAMGITYYQNQLYIADTYNGKIKAVDLENDRITTLLAGLDEPNDVEIIAGKLWVTDTNHHQLIKVDLTTGEKFLVSVTENMDIFKKD</sequence>
<dbReference type="PANTHER" id="PTHR46388:SF2">
    <property type="entry name" value="NHL REPEAT-CONTAINING PROTEIN 2"/>
    <property type="match status" value="1"/>
</dbReference>
<dbReference type="PANTHER" id="PTHR46388">
    <property type="entry name" value="NHL REPEAT-CONTAINING PROTEIN 2"/>
    <property type="match status" value="1"/>
</dbReference>
<dbReference type="Pfam" id="PF13905">
    <property type="entry name" value="Thioredoxin_8"/>
    <property type="match status" value="1"/>
</dbReference>
<accession>A0A7G7G5G9</accession>
<name>A0A7G7G5G9_9BACT</name>
<dbReference type="Gene3D" id="3.40.30.10">
    <property type="entry name" value="Glutaredoxin"/>
    <property type="match status" value="1"/>
</dbReference>
<dbReference type="PROSITE" id="PS51352">
    <property type="entry name" value="THIOREDOXIN_2"/>
    <property type="match status" value="1"/>
</dbReference>
<gene>
    <name evidence="2" type="ORF">HUW51_06535</name>
</gene>
<dbReference type="RefSeq" id="WP_185273183.1">
    <property type="nucleotide sequence ID" value="NZ_CP055156.1"/>
</dbReference>
<evidence type="ECO:0000313" key="2">
    <source>
        <dbReference type="EMBL" id="QNF32403.1"/>
    </source>
</evidence>